<protein>
    <submittedName>
        <fullName evidence="1">Uncharacterized protein</fullName>
    </submittedName>
</protein>
<name>X1MH58_9ZZZZ</name>
<evidence type="ECO:0000313" key="1">
    <source>
        <dbReference type="EMBL" id="GAI14030.1"/>
    </source>
</evidence>
<gene>
    <name evidence="1" type="ORF">S06H3_15980</name>
</gene>
<dbReference type="AlphaFoldDB" id="X1MH58"/>
<accession>X1MH58</accession>
<proteinExistence type="predicted"/>
<dbReference type="EMBL" id="BARV01007885">
    <property type="protein sequence ID" value="GAI14030.1"/>
    <property type="molecule type" value="Genomic_DNA"/>
</dbReference>
<reference evidence="1" key="1">
    <citation type="journal article" date="2014" name="Front. Microbiol.">
        <title>High frequency of phylogenetically diverse reductive dehalogenase-homologous genes in deep subseafloor sedimentary metagenomes.</title>
        <authorList>
            <person name="Kawai M."/>
            <person name="Futagami T."/>
            <person name="Toyoda A."/>
            <person name="Takaki Y."/>
            <person name="Nishi S."/>
            <person name="Hori S."/>
            <person name="Arai W."/>
            <person name="Tsubouchi T."/>
            <person name="Morono Y."/>
            <person name="Uchiyama I."/>
            <person name="Ito T."/>
            <person name="Fujiyama A."/>
            <person name="Inagaki F."/>
            <person name="Takami H."/>
        </authorList>
    </citation>
    <scope>NUCLEOTIDE SEQUENCE</scope>
    <source>
        <strain evidence="1">Expedition CK06-06</strain>
    </source>
</reference>
<sequence length="60" mass="6864">ADYQKCNESHILKIVSDKWQLRYLGNPPRVISEAKGVDVKKQVPGTHNPELQCEIFLLES</sequence>
<feature type="non-terminal residue" evidence="1">
    <location>
        <position position="1"/>
    </location>
</feature>
<comment type="caution">
    <text evidence="1">The sequence shown here is derived from an EMBL/GenBank/DDBJ whole genome shotgun (WGS) entry which is preliminary data.</text>
</comment>
<organism evidence="1">
    <name type="scientific">marine sediment metagenome</name>
    <dbReference type="NCBI Taxonomy" id="412755"/>
    <lineage>
        <taxon>unclassified sequences</taxon>
        <taxon>metagenomes</taxon>
        <taxon>ecological metagenomes</taxon>
    </lineage>
</organism>